<dbReference type="Pfam" id="PF07993">
    <property type="entry name" value="NAD_binding_4"/>
    <property type="match status" value="1"/>
</dbReference>
<dbReference type="OrthoDB" id="429813at2759"/>
<organism evidence="7 8">
    <name type="scientific">Protea cynaroides</name>
    <dbReference type="NCBI Taxonomy" id="273540"/>
    <lineage>
        <taxon>Eukaryota</taxon>
        <taxon>Viridiplantae</taxon>
        <taxon>Streptophyta</taxon>
        <taxon>Embryophyta</taxon>
        <taxon>Tracheophyta</taxon>
        <taxon>Spermatophyta</taxon>
        <taxon>Magnoliopsida</taxon>
        <taxon>Proteales</taxon>
        <taxon>Proteaceae</taxon>
        <taxon>Protea</taxon>
    </lineage>
</organism>
<dbReference type="GO" id="GO:0035336">
    <property type="term" value="P:long-chain fatty-acyl-CoA metabolic process"/>
    <property type="evidence" value="ECO:0007669"/>
    <property type="project" value="TreeGrafter"/>
</dbReference>
<keyword evidence="2 4" id="KW-0444">Lipid biosynthesis</keyword>
<feature type="domain" description="Thioester reductase (TE)" evidence="6">
    <location>
        <begin position="17"/>
        <end position="318"/>
    </location>
</feature>
<dbReference type="EC" id="1.2.1.84" evidence="4"/>
<dbReference type="InterPro" id="IPR033640">
    <property type="entry name" value="FAR_C"/>
</dbReference>
<dbReference type="GO" id="GO:0010345">
    <property type="term" value="P:suberin biosynthetic process"/>
    <property type="evidence" value="ECO:0007669"/>
    <property type="project" value="TreeGrafter"/>
</dbReference>
<comment type="function">
    <text evidence="4">Catalyzes the reduction of fatty acyl-CoA to fatty alcohols.</text>
</comment>
<dbReference type="Pfam" id="PF03015">
    <property type="entry name" value="Sterile"/>
    <property type="match status" value="1"/>
</dbReference>
<dbReference type="SUPFAM" id="SSF51735">
    <property type="entry name" value="NAD(P)-binding Rossmann-fold domains"/>
    <property type="match status" value="1"/>
</dbReference>
<dbReference type="PANTHER" id="PTHR11011:SF99">
    <property type="entry name" value="FATTY ACYL-COA REDUCTASE 3"/>
    <property type="match status" value="1"/>
</dbReference>
<accession>A0A9Q0QTG9</accession>
<dbReference type="EMBL" id="JAMYWD010000005">
    <property type="protein sequence ID" value="KAJ4971217.1"/>
    <property type="molecule type" value="Genomic_DNA"/>
</dbReference>
<evidence type="ECO:0000259" key="5">
    <source>
        <dbReference type="Pfam" id="PF03015"/>
    </source>
</evidence>
<dbReference type="InterPro" id="IPR036291">
    <property type="entry name" value="NAD(P)-bd_dom_sf"/>
</dbReference>
<dbReference type="AlphaFoldDB" id="A0A9Q0QTG9"/>
<dbReference type="CDD" id="cd09071">
    <property type="entry name" value="FAR_C"/>
    <property type="match status" value="1"/>
</dbReference>
<comment type="similarity">
    <text evidence="1 4">Belongs to the fatty acyl-CoA reductase family.</text>
</comment>
<comment type="caution">
    <text evidence="7">The sequence shown here is derived from an EMBL/GenBank/DDBJ whole genome shotgun (WGS) entry which is preliminary data.</text>
</comment>
<evidence type="ECO:0000313" key="7">
    <source>
        <dbReference type="EMBL" id="KAJ4971217.1"/>
    </source>
</evidence>
<gene>
    <name evidence="7" type="ORF">NE237_004316</name>
</gene>
<protein>
    <recommendedName>
        <fullName evidence="4">Fatty acyl-CoA reductase</fullName>
        <ecNumber evidence="4">1.2.1.84</ecNumber>
    </recommendedName>
</protein>
<evidence type="ECO:0000256" key="3">
    <source>
        <dbReference type="ARBA" id="ARBA00023098"/>
    </source>
</evidence>
<evidence type="ECO:0000259" key="6">
    <source>
        <dbReference type="Pfam" id="PF07993"/>
    </source>
</evidence>
<dbReference type="GO" id="GO:0102965">
    <property type="term" value="F:alcohol-forming long-chain fatty acyl-CoA reductase activity"/>
    <property type="evidence" value="ECO:0007669"/>
    <property type="project" value="UniProtKB-EC"/>
</dbReference>
<proteinExistence type="inferred from homology"/>
<dbReference type="InterPro" id="IPR026055">
    <property type="entry name" value="FAR"/>
</dbReference>
<feature type="domain" description="Fatty acyl-CoA reductase C-terminal" evidence="5">
    <location>
        <begin position="392"/>
        <end position="491"/>
    </location>
</feature>
<reference evidence="7" key="1">
    <citation type="journal article" date="2023" name="Plant J.">
        <title>The genome of the king protea, Protea cynaroides.</title>
        <authorList>
            <person name="Chang J."/>
            <person name="Duong T.A."/>
            <person name="Schoeman C."/>
            <person name="Ma X."/>
            <person name="Roodt D."/>
            <person name="Barker N."/>
            <person name="Li Z."/>
            <person name="Van de Peer Y."/>
            <person name="Mizrachi E."/>
        </authorList>
    </citation>
    <scope>NUCLEOTIDE SEQUENCE</scope>
    <source>
        <tissue evidence="7">Young leaves</tissue>
    </source>
</reference>
<dbReference type="PANTHER" id="PTHR11011">
    <property type="entry name" value="MALE STERILITY PROTEIN 2-RELATED"/>
    <property type="match status" value="1"/>
</dbReference>
<dbReference type="InterPro" id="IPR013120">
    <property type="entry name" value="FAR_NAD-bd"/>
</dbReference>
<dbReference type="Proteomes" id="UP001141806">
    <property type="component" value="Unassembled WGS sequence"/>
</dbReference>
<keyword evidence="4" id="KW-0560">Oxidoreductase</keyword>
<name>A0A9Q0QTG9_9MAGN</name>
<evidence type="ECO:0000256" key="1">
    <source>
        <dbReference type="ARBA" id="ARBA00005928"/>
    </source>
</evidence>
<dbReference type="GO" id="GO:0080019">
    <property type="term" value="F:alcohol-forming very long-chain fatty acyl-CoA reductase activity"/>
    <property type="evidence" value="ECO:0007669"/>
    <property type="project" value="InterPro"/>
</dbReference>
<evidence type="ECO:0000256" key="2">
    <source>
        <dbReference type="ARBA" id="ARBA00022516"/>
    </source>
</evidence>
<dbReference type="Gene3D" id="3.40.50.720">
    <property type="entry name" value="NAD(P)-binding Rossmann-like Domain"/>
    <property type="match status" value="1"/>
</dbReference>
<sequence length="491" mass="55834">MELTGIVQSLEHKTILVTGAPGFLAKIFMEKVLRVQPNLKKLYLLLRAADTQSAAQRLQKEVIEKDLFRVLREKCGAGLDSFIAEKVTPVAGDITFDNLGIETSDLREEMWQEIDIVVNIAATTNFDERYDVSLGVNAMGAKYVLSFAKRCVKLQMLLHVSTAYVSGEKEGLILEKPFKMGETLNGLPGLDIVKELKLVEEKLKELSALRASKSAETFAMKELGIDRARHYGWPNTYVFTKALGEMLIGQSRENLPVVIIRPTIITSTFREPFPGWVEGMRTIDSLGVGYGKGRITCFLGDPESIIDVIPGDMVVNAMIVAMVGHANQQGEFIYQVGSSVRNPTNINFFQDYGYQYFSKHPWIDKDGKPIKVGRVAIFSTMDSFRKYMVIRYMLPLKILQLVNIMSCQYFQTTCSNLNRKINFVMRLVELYRPYLFFRGVFDDMNVERLRMALKENGADEANMFCFDPKCIDWADYFLNIHLPALIRYVFK</sequence>
<comment type="catalytic activity">
    <reaction evidence="4">
        <text>a long-chain fatty acyl-CoA + 2 NADPH + 2 H(+) = a long-chain primary fatty alcohol + 2 NADP(+) + CoA</text>
        <dbReference type="Rhea" id="RHEA:52716"/>
        <dbReference type="ChEBI" id="CHEBI:15378"/>
        <dbReference type="ChEBI" id="CHEBI:57287"/>
        <dbReference type="ChEBI" id="CHEBI:57783"/>
        <dbReference type="ChEBI" id="CHEBI:58349"/>
        <dbReference type="ChEBI" id="CHEBI:77396"/>
        <dbReference type="ChEBI" id="CHEBI:83139"/>
        <dbReference type="EC" id="1.2.1.84"/>
    </reaction>
</comment>
<keyword evidence="8" id="KW-1185">Reference proteome</keyword>
<keyword evidence="4" id="KW-0521">NADP</keyword>
<keyword evidence="3 4" id="KW-0443">Lipid metabolism</keyword>
<evidence type="ECO:0000256" key="4">
    <source>
        <dbReference type="RuleBase" id="RU363097"/>
    </source>
</evidence>
<dbReference type="CDD" id="cd05236">
    <property type="entry name" value="FAR-N_SDR_e"/>
    <property type="match status" value="1"/>
</dbReference>
<evidence type="ECO:0000313" key="8">
    <source>
        <dbReference type="Proteomes" id="UP001141806"/>
    </source>
</evidence>